<protein>
    <recommendedName>
        <fullName evidence="4">HIRAN domain-containing protein</fullName>
    </recommendedName>
</protein>
<dbReference type="PANTHER" id="PTHR22930">
    <property type="match status" value="1"/>
</dbReference>
<name>A0A5N6M8V3_9ASTR</name>
<dbReference type="Proteomes" id="UP000326396">
    <property type="component" value="Linkage Group LG6"/>
</dbReference>
<dbReference type="Pfam" id="PF08797">
    <property type="entry name" value="HIRAN"/>
    <property type="match status" value="1"/>
</dbReference>
<sequence length="580" mass="66459">MTLDYLHMVEKNRSDRTQVLPTITRYYNQPPVQSTVESRPPVQSTVEEQLSNPRSRSLIDASPEWWEEKIKVDKDFAKFRDANLDIYETHYAQLFRDCVAVGDQTMNLLQFQHTSNPNEHEEVNLDDDEDIFNNFKKLCVVVVKGILLAHNLRNKRNPCHTSDYIGNIFINDVLNGHPRQCYDMFRMHVLVFRQLCLDLATKYGLKQTRNISIEESVGIFLMILAHGCTKRFVQESFNHSGETIHRHFHTVLAAVLKMSGDMIKPSVNFNDEVPAYILNNPRYYPMFKDCIGAIDGTHVRASVRLNDQPKYIGRKGYATQNIMATVAICAPRGPKETFNYRHSSLRNIIERTFGVWKARWVLLRDMHVNYKYEHQVSIVIASMAIHIFIRKAGMFDEAFNKAEEESYNPREVGSSNEVHDKDNVSLGHIYGSEEISVTEGRIIRGDSTINDDRNVNFLLNPSEIEVSDIDSANSNDDISGNFFGTFIIGRRFSEEEELHIGNNIYLCRDPENVKDPNAIKVLSADSGYSKVLGYIPRELAEHVSKLMDTFGISFEVESMREMVNVGDNRARNGVLDSPES</sequence>
<dbReference type="GO" id="GO:0003676">
    <property type="term" value="F:nucleic acid binding"/>
    <property type="evidence" value="ECO:0007669"/>
    <property type="project" value="InterPro"/>
</dbReference>
<evidence type="ECO:0000313" key="5">
    <source>
        <dbReference type="EMBL" id="KAD3337085.1"/>
    </source>
</evidence>
<evidence type="ECO:0000313" key="6">
    <source>
        <dbReference type="Proteomes" id="UP000326396"/>
    </source>
</evidence>
<dbReference type="GO" id="GO:0008270">
    <property type="term" value="F:zinc ion binding"/>
    <property type="evidence" value="ECO:0007669"/>
    <property type="project" value="InterPro"/>
</dbReference>
<feature type="domain" description="HIRAN" evidence="4">
    <location>
        <begin position="480"/>
        <end position="579"/>
    </location>
</feature>
<gene>
    <name evidence="5" type="ORF">E3N88_32605</name>
</gene>
<evidence type="ECO:0000256" key="3">
    <source>
        <dbReference type="SAM" id="MobiDB-lite"/>
    </source>
</evidence>
<keyword evidence="6" id="KW-1185">Reference proteome</keyword>
<dbReference type="OrthoDB" id="1635626at2759"/>
<evidence type="ECO:0000256" key="1">
    <source>
        <dbReference type="ARBA" id="ARBA00022723"/>
    </source>
</evidence>
<dbReference type="AlphaFoldDB" id="A0A5N6M8V3"/>
<dbReference type="Pfam" id="PF26138">
    <property type="entry name" value="DUF8040"/>
    <property type="match status" value="1"/>
</dbReference>
<dbReference type="PANTHER" id="PTHR22930:SF221">
    <property type="entry name" value="NUCLEASE HARBI1"/>
    <property type="match status" value="1"/>
</dbReference>
<dbReference type="GO" id="GO:0016818">
    <property type="term" value="F:hydrolase activity, acting on acid anhydrides, in phosphorus-containing anhydrides"/>
    <property type="evidence" value="ECO:0007669"/>
    <property type="project" value="InterPro"/>
</dbReference>
<keyword evidence="1" id="KW-0479">Metal-binding</keyword>
<dbReference type="InterPro" id="IPR014905">
    <property type="entry name" value="HIRAN"/>
</dbReference>
<evidence type="ECO:0000259" key="4">
    <source>
        <dbReference type="SMART" id="SM00910"/>
    </source>
</evidence>
<dbReference type="InterPro" id="IPR045249">
    <property type="entry name" value="HARBI1-like"/>
</dbReference>
<dbReference type="SMART" id="SM00910">
    <property type="entry name" value="HIRAN"/>
    <property type="match status" value="1"/>
</dbReference>
<accession>A0A5N6M8V3</accession>
<reference evidence="5 6" key="1">
    <citation type="submission" date="2019-05" db="EMBL/GenBank/DDBJ databases">
        <title>Mikania micrantha, genome provides insights into the molecular mechanism of rapid growth.</title>
        <authorList>
            <person name="Liu B."/>
        </authorList>
    </citation>
    <scope>NUCLEOTIDE SEQUENCE [LARGE SCALE GENOMIC DNA]</scope>
    <source>
        <strain evidence="5">NLD-2019</strain>
        <tissue evidence="5">Leaf</tissue>
    </source>
</reference>
<dbReference type="InterPro" id="IPR058353">
    <property type="entry name" value="DUF8040"/>
</dbReference>
<proteinExistence type="predicted"/>
<dbReference type="EMBL" id="SZYD01000016">
    <property type="protein sequence ID" value="KAD3337085.1"/>
    <property type="molecule type" value="Genomic_DNA"/>
</dbReference>
<dbReference type="Gene3D" id="3.30.70.2330">
    <property type="match status" value="1"/>
</dbReference>
<evidence type="ECO:0000256" key="2">
    <source>
        <dbReference type="ARBA" id="ARBA00022801"/>
    </source>
</evidence>
<organism evidence="5 6">
    <name type="scientific">Mikania micrantha</name>
    <name type="common">bitter vine</name>
    <dbReference type="NCBI Taxonomy" id="192012"/>
    <lineage>
        <taxon>Eukaryota</taxon>
        <taxon>Viridiplantae</taxon>
        <taxon>Streptophyta</taxon>
        <taxon>Embryophyta</taxon>
        <taxon>Tracheophyta</taxon>
        <taxon>Spermatophyta</taxon>
        <taxon>Magnoliopsida</taxon>
        <taxon>eudicotyledons</taxon>
        <taxon>Gunneridae</taxon>
        <taxon>Pentapetalae</taxon>
        <taxon>asterids</taxon>
        <taxon>campanulids</taxon>
        <taxon>Asterales</taxon>
        <taxon>Asteraceae</taxon>
        <taxon>Asteroideae</taxon>
        <taxon>Heliantheae alliance</taxon>
        <taxon>Eupatorieae</taxon>
        <taxon>Mikania</taxon>
    </lineage>
</organism>
<feature type="region of interest" description="Disordered" evidence="3">
    <location>
        <begin position="30"/>
        <end position="54"/>
    </location>
</feature>
<comment type="caution">
    <text evidence="5">The sequence shown here is derived from an EMBL/GenBank/DDBJ whole genome shotgun (WGS) entry which is preliminary data.</text>
</comment>
<keyword evidence="2" id="KW-0378">Hydrolase</keyword>